<proteinExistence type="predicted"/>
<dbReference type="PROSITE" id="PS50181">
    <property type="entry name" value="FBOX"/>
    <property type="match status" value="1"/>
</dbReference>
<accession>A0A067PNJ5</accession>
<name>A0A067PNJ5_9AGAM</name>
<dbReference type="EMBL" id="KL197722">
    <property type="protein sequence ID" value="KDQ56373.1"/>
    <property type="molecule type" value="Genomic_DNA"/>
</dbReference>
<dbReference type="OrthoDB" id="3250060at2759"/>
<protein>
    <recommendedName>
        <fullName evidence="1">F-box domain-containing protein</fullName>
    </recommendedName>
</protein>
<evidence type="ECO:0000313" key="2">
    <source>
        <dbReference type="EMBL" id="KDQ56373.1"/>
    </source>
</evidence>
<dbReference type="Proteomes" id="UP000027265">
    <property type="component" value="Unassembled WGS sequence"/>
</dbReference>
<evidence type="ECO:0000259" key="1">
    <source>
        <dbReference type="PROSITE" id="PS50181"/>
    </source>
</evidence>
<dbReference type="HOGENOM" id="CLU_855467_0_0_1"/>
<dbReference type="InterPro" id="IPR036047">
    <property type="entry name" value="F-box-like_dom_sf"/>
</dbReference>
<feature type="domain" description="F-box" evidence="1">
    <location>
        <begin position="1"/>
        <end position="46"/>
    </location>
</feature>
<reference evidence="3" key="1">
    <citation type="journal article" date="2014" name="Proc. Natl. Acad. Sci. U.S.A.">
        <title>Extensive sampling of basidiomycete genomes demonstrates inadequacy of the white-rot/brown-rot paradigm for wood decay fungi.</title>
        <authorList>
            <person name="Riley R."/>
            <person name="Salamov A.A."/>
            <person name="Brown D.W."/>
            <person name="Nagy L.G."/>
            <person name="Floudas D."/>
            <person name="Held B.W."/>
            <person name="Levasseur A."/>
            <person name="Lombard V."/>
            <person name="Morin E."/>
            <person name="Otillar R."/>
            <person name="Lindquist E.A."/>
            <person name="Sun H."/>
            <person name="LaButti K.M."/>
            <person name="Schmutz J."/>
            <person name="Jabbour D."/>
            <person name="Luo H."/>
            <person name="Baker S.E."/>
            <person name="Pisabarro A.G."/>
            <person name="Walton J.D."/>
            <person name="Blanchette R.A."/>
            <person name="Henrissat B."/>
            <person name="Martin F."/>
            <person name="Cullen D."/>
            <person name="Hibbett D.S."/>
            <person name="Grigoriev I.V."/>
        </authorList>
    </citation>
    <scope>NUCLEOTIDE SEQUENCE [LARGE SCALE GENOMIC DNA]</scope>
    <source>
        <strain evidence="3">MUCL 33604</strain>
    </source>
</reference>
<dbReference type="SUPFAM" id="SSF81383">
    <property type="entry name" value="F-box domain"/>
    <property type="match status" value="1"/>
</dbReference>
<dbReference type="InterPro" id="IPR001810">
    <property type="entry name" value="F-box_dom"/>
</dbReference>
<keyword evidence="3" id="KW-1185">Reference proteome</keyword>
<dbReference type="AlphaFoldDB" id="A0A067PNJ5"/>
<dbReference type="Gene3D" id="1.20.1280.50">
    <property type="match status" value="1"/>
</dbReference>
<sequence length="300" mass="34322">MLIQDLPVELHQVILANLPLPDLLHAHHVNGAWRFLVPRSTTPHRLCLLNLAFLPYEYDPYPHPVTLTTRLTYVDYIESTYSIRIPEEYRIVLAEWPISIPPAGMHWPHALRFFDNADKGCTCTRAINENSQCSCKRHECYVEEISVVTALLDRIHAGENIDFKEEVEARWELFDQPPLDAPETRRQTLCLLDSYHDFVVVSDDAAATLKLGVWKRARRSKLPLLVLDMSAYPIAIVDPGTGESTEYMNRSLLIVTGAARGQIHGWASVSWYDGFQAENFFQWRAKELKEEQLQLLGGAQ</sequence>
<evidence type="ECO:0000313" key="3">
    <source>
        <dbReference type="Proteomes" id="UP000027265"/>
    </source>
</evidence>
<organism evidence="2 3">
    <name type="scientific">Jaapia argillacea MUCL 33604</name>
    <dbReference type="NCBI Taxonomy" id="933084"/>
    <lineage>
        <taxon>Eukaryota</taxon>
        <taxon>Fungi</taxon>
        <taxon>Dikarya</taxon>
        <taxon>Basidiomycota</taxon>
        <taxon>Agaricomycotina</taxon>
        <taxon>Agaricomycetes</taxon>
        <taxon>Agaricomycetidae</taxon>
        <taxon>Jaapiales</taxon>
        <taxon>Jaapiaceae</taxon>
        <taxon>Jaapia</taxon>
    </lineage>
</organism>
<dbReference type="InParanoid" id="A0A067PNJ5"/>
<gene>
    <name evidence="2" type="ORF">JAAARDRAFT_208071</name>
</gene>